<protein>
    <submittedName>
        <fullName evidence="3">Uncharacterized protein</fullName>
    </submittedName>
</protein>
<organism evidence="3 4">
    <name type="scientific">Crotalaria pallida</name>
    <name type="common">Smooth rattlebox</name>
    <name type="synonym">Crotalaria striata</name>
    <dbReference type="NCBI Taxonomy" id="3830"/>
    <lineage>
        <taxon>Eukaryota</taxon>
        <taxon>Viridiplantae</taxon>
        <taxon>Streptophyta</taxon>
        <taxon>Embryophyta</taxon>
        <taxon>Tracheophyta</taxon>
        <taxon>Spermatophyta</taxon>
        <taxon>Magnoliopsida</taxon>
        <taxon>eudicotyledons</taxon>
        <taxon>Gunneridae</taxon>
        <taxon>Pentapetalae</taxon>
        <taxon>rosids</taxon>
        <taxon>fabids</taxon>
        <taxon>Fabales</taxon>
        <taxon>Fabaceae</taxon>
        <taxon>Papilionoideae</taxon>
        <taxon>50 kb inversion clade</taxon>
        <taxon>genistoids sensu lato</taxon>
        <taxon>core genistoids</taxon>
        <taxon>Crotalarieae</taxon>
        <taxon>Crotalaria</taxon>
    </lineage>
</organism>
<evidence type="ECO:0000313" key="3">
    <source>
        <dbReference type="EMBL" id="KAK7267109.1"/>
    </source>
</evidence>
<accession>A0AAN9F1V0</accession>
<comment type="caution">
    <text evidence="3">The sequence shown here is derived from an EMBL/GenBank/DDBJ whole genome shotgun (WGS) entry which is preliminary data.</text>
</comment>
<evidence type="ECO:0000256" key="2">
    <source>
        <dbReference type="SAM" id="Phobius"/>
    </source>
</evidence>
<keyword evidence="4" id="KW-1185">Reference proteome</keyword>
<gene>
    <name evidence="3" type="ORF">RIF29_19773</name>
</gene>
<feature type="transmembrane region" description="Helical" evidence="2">
    <location>
        <begin position="12"/>
        <end position="32"/>
    </location>
</feature>
<keyword evidence="2" id="KW-0472">Membrane</keyword>
<reference evidence="3 4" key="1">
    <citation type="submission" date="2024-01" db="EMBL/GenBank/DDBJ databases">
        <title>The genomes of 5 underutilized Papilionoideae crops provide insights into root nodulation and disease resistanc.</title>
        <authorList>
            <person name="Yuan L."/>
        </authorList>
    </citation>
    <scope>NUCLEOTIDE SEQUENCE [LARGE SCALE GENOMIC DNA]</scope>
    <source>
        <strain evidence="3">ZHUSHIDOU_FW_LH</strain>
        <tissue evidence="3">Leaf</tissue>
    </source>
</reference>
<sequence length="116" mass="13238">MERDRQRLLRFFCYLLALPDSFSPLIPTFLPWRCGSSPSSFLILIAHFISAFPVISRWFAKWSRVLDLSEDDGGESSSSSSDLEVLSSPPPSLQNPRRRSRPGKVLEVDHVEEYIP</sequence>
<dbReference type="AlphaFoldDB" id="A0AAN9F1V0"/>
<dbReference type="Proteomes" id="UP001372338">
    <property type="component" value="Unassembled WGS sequence"/>
</dbReference>
<proteinExistence type="predicted"/>
<feature type="compositionally biased region" description="Low complexity" evidence="1">
    <location>
        <begin position="75"/>
        <end position="87"/>
    </location>
</feature>
<keyword evidence="2" id="KW-1133">Transmembrane helix</keyword>
<evidence type="ECO:0000313" key="4">
    <source>
        <dbReference type="Proteomes" id="UP001372338"/>
    </source>
</evidence>
<feature type="region of interest" description="Disordered" evidence="1">
    <location>
        <begin position="69"/>
        <end position="104"/>
    </location>
</feature>
<evidence type="ECO:0000256" key="1">
    <source>
        <dbReference type="SAM" id="MobiDB-lite"/>
    </source>
</evidence>
<keyword evidence="2" id="KW-0812">Transmembrane</keyword>
<feature type="transmembrane region" description="Helical" evidence="2">
    <location>
        <begin position="38"/>
        <end position="60"/>
    </location>
</feature>
<dbReference type="EMBL" id="JAYWIO010000004">
    <property type="protein sequence ID" value="KAK7267109.1"/>
    <property type="molecule type" value="Genomic_DNA"/>
</dbReference>
<name>A0AAN9F1V0_CROPI</name>